<accession>A0AAN8M879</accession>
<protein>
    <submittedName>
        <fullName evidence="2">Uncharacterized protein</fullName>
    </submittedName>
</protein>
<dbReference type="Proteomes" id="UP001356427">
    <property type="component" value="Unassembled WGS sequence"/>
</dbReference>
<dbReference type="PANTHER" id="PTHR33104">
    <property type="entry name" value="SI:DKEY-29D5.2"/>
    <property type="match status" value="1"/>
</dbReference>
<evidence type="ECO:0000313" key="2">
    <source>
        <dbReference type="EMBL" id="KAK6322187.1"/>
    </source>
</evidence>
<dbReference type="PANTHER" id="PTHR33104:SF2">
    <property type="entry name" value="CXC3 LIKE CYSTEINE CLUSTER DOMAIN-CONTAINING PROTEIN"/>
    <property type="match status" value="1"/>
</dbReference>
<comment type="caution">
    <text evidence="2">The sequence shown here is derived from an EMBL/GenBank/DDBJ whole genome shotgun (WGS) entry which is preliminary data.</text>
</comment>
<evidence type="ECO:0000313" key="3">
    <source>
        <dbReference type="Proteomes" id="UP001356427"/>
    </source>
</evidence>
<sequence length="366" mass="42264">MLDGRTKHFGRSGKMCGDTFQKEFLEWTYRRFEIDKLCGSNLLHCPACSQEMHAIGVDGNRKQYRFRKASGVEKGFYDGVFLAKDDDVSSFVKHVHTKTNHALNMYRGEIYAYAMYLQKELSSAGTVGFFCCDVACKYWLYLQKVVQACPELEELLKMHPLLSVMHAKVHEWSCELKWGGRNHPGAGNTTREEVEQVNSFISRAAVTTKYMSKTVWTDIITLLAMGWNERKFANMDHMLAKRYVKNVKRLKEETSLLEEKQAELDINDTVLQEWVAEVQQWHEGTVCNSHLAIKRAIFDRLMLVNRLQEEERILGQEMKRHWGSLQRAAGTLEALSQQLQDQSNAVELSEGGREEWLSLPPEEKIE</sequence>
<organism evidence="2 3">
    <name type="scientific">Coregonus suidteri</name>
    <dbReference type="NCBI Taxonomy" id="861788"/>
    <lineage>
        <taxon>Eukaryota</taxon>
        <taxon>Metazoa</taxon>
        <taxon>Chordata</taxon>
        <taxon>Craniata</taxon>
        <taxon>Vertebrata</taxon>
        <taxon>Euteleostomi</taxon>
        <taxon>Actinopterygii</taxon>
        <taxon>Neopterygii</taxon>
        <taxon>Teleostei</taxon>
        <taxon>Protacanthopterygii</taxon>
        <taxon>Salmoniformes</taxon>
        <taxon>Salmonidae</taxon>
        <taxon>Coregoninae</taxon>
        <taxon>Coregonus</taxon>
    </lineage>
</organism>
<dbReference type="Pfam" id="PF18758">
    <property type="entry name" value="KDZ"/>
    <property type="match status" value="1"/>
</dbReference>
<evidence type="ECO:0000256" key="1">
    <source>
        <dbReference type="SAM" id="Coils"/>
    </source>
</evidence>
<keyword evidence="3" id="KW-1185">Reference proteome</keyword>
<feature type="coiled-coil region" evidence="1">
    <location>
        <begin position="240"/>
        <end position="267"/>
    </location>
</feature>
<proteinExistence type="predicted"/>
<dbReference type="InterPro" id="IPR040521">
    <property type="entry name" value="KDZ"/>
</dbReference>
<dbReference type="AlphaFoldDB" id="A0AAN8M879"/>
<reference evidence="2 3" key="1">
    <citation type="submission" date="2021-04" db="EMBL/GenBank/DDBJ databases">
        <authorList>
            <person name="De Guttry C."/>
            <person name="Zahm M."/>
            <person name="Klopp C."/>
            <person name="Cabau C."/>
            <person name="Louis A."/>
            <person name="Berthelot C."/>
            <person name="Parey E."/>
            <person name="Roest Crollius H."/>
            <person name="Montfort J."/>
            <person name="Robinson-Rechavi M."/>
            <person name="Bucao C."/>
            <person name="Bouchez O."/>
            <person name="Gislard M."/>
            <person name="Lluch J."/>
            <person name="Milhes M."/>
            <person name="Lampietro C."/>
            <person name="Lopez Roques C."/>
            <person name="Donnadieu C."/>
            <person name="Braasch I."/>
            <person name="Desvignes T."/>
            <person name="Postlethwait J."/>
            <person name="Bobe J."/>
            <person name="Wedekind C."/>
            <person name="Guiguen Y."/>
        </authorList>
    </citation>
    <scope>NUCLEOTIDE SEQUENCE [LARGE SCALE GENOMIC DNA]</scope>
    <source>
        <strain evidence="2">Cs_M1</strain>
        <tissue evidence="2">Blood</tissue>
    </source>
</reference>
<dbReference type="EMBL" id="JAGTTL010000005">
    <property type="protein sequence ID" value="KAK6322187.1"/>
    <property type="molecule type" value="Genomic_DNA"/>
</dbReference>
<keyword evidence="1" id="KW-0175">Coiled coil</keyword>
<name>A0AAN8M879_9TELE</name>
<gene>
    <name evidence="2" type="ORF">J4Q44_G00069790</name>
</gene>